<gene>
    <name evidence="1" type="ORF">ACFSR8_05630</name>
</gene>
<evidence type="ECO:0000313" key="1">
    <source>
        <dbReference type="EMBL" id="MFD2725686.1"/>
    </source>
</evidence>
<name>A0ABW5T9I3_9FLAO</name>
<protein>
    <submittedName>
        <fullName evidence="1">Uncharacterized protein</fullName>
    </submittedName>
</protein>
<evidence type="ECO:0000313" key="2">
    <source>
        <dbReference type="Proteomes" id="UP001597476"/>
    </source>
</evidence>
<accession>A0ABW5T9I3</accession>
<sequence>MENFRDEFERVLSKPLKAKALFKNGVEKSGPPQPTFNQLN</sequence>
<organism evidence="1 2">
    <name type="scientific">Hyunsoonleella rubra</name>
    <dbReference type="NCBI Taxonomy" id="1737062"/>
    <lineage>
        <taxon>Bacteria</taxon>
        <taxon>Pseudomonadati</taxon>
        <taxon>Bacteroidota</taxon>
        <taxon>Flavobacteriia</taxon>
        <taxon>Flavobacteriales</taxon>
        <taxon>Flavobacteriaceae</taxon>
    </lineage>
</organism>
<proteinExistence type="predicted"/>
<comment type="caution">
    <text evidence="1">The sequence shown here is derived from an EMBL/GenBank/DDBJ whole genome shotgun (WGS) entry which is preliminary data.</text>
</comment>
<keyword evidence="2" id="KW-1185">Reference proteome</keyword>
<reference evidence="2" key="1">
    <citation type="journal article" date="2019" name="Int. J. Syst. Evol. Microbiol.">
        <title>The Global Catalogue of Microorganisms (GCM) 10K type strain sequencing project: providing services to taxonomists for standard genome sequencing and annotation.</title>
        <authorList>
            <consortium name="The Broad Institute Genomics Platform"/>
            <consortium name="The Broad Institute Genome Sequencing Center for Infectious Disease"/>
            <person name="Wu L."/>
            <person name="Ma J."/>
        </authorList>
    </citation>
    <scope>NUCLEOTIDE SEQUENCE [LARGE SCALE GENOMIC DNA]</scope>
    <source>
        <strain evidence="2">KCTC 42398</strain>
    </source>
</reference>
<dbReference type="Proteomes" id="UP001597476">
    <property type="component" value="Unassembled WGS sequence"/>
</dbReference>
<dbReference type="EMBL" id="JBHULY010000011">
    <property type="protein sequence ID" value="MFD2725686.1"/>
    <property type="molecule type" value="Genomic_DNA"/>
</dbReference>